<proteinExistence type="predicted"/>
<name>A0AA86QEI0_9EUKA</name>
<evidence type="ECO:0000313" key="6">
    <source>
        <dbReference type="Proteomes" id="UP001642409"/>
    </source>
</evidence>
<protein>
    <submittedName>
        <fullName evidence="4">Hypothetical_protein</fullName>
    </submittedName>
</protein>
<reference evidence="2" key="1">
    <citation type="submission" date="2023-06" db="EMBL/GenBank/DDBJ databases">
        <authorList>
            <person name="Kurt Z."/>
        </authorList>
    </citation>
    <scope>NUCLEOTIDE SEQUENCE</scope>
</reference>
<dbReference type="EMBL" id="CAXDID020000277">
    <property type="protein sequence ID" value="CAL6069211.1"/>
    <property type="molecule type" value="Genomic_DNA"/>
</dbReference>
<evidence type="ECO:0000313" key="3">
    <source>
        <dbReference type="EMBL" id="CAI9957833.1"/>
    </source>
</evidence>
<keyword evidence="1" id="KW-1133">Transmembrane helix</keyword>
<dbReference type="Proteomes" id="UP001642409">
    <property type="component" value="Unassembled WGS sequence"/>
</dbReference>
<keyword evidence="6" id="KW-1185">Reference proteome</keyword>
<sequence>MCNFDCNKGYCELTDNNYYECKNNTHFSYYWYLCIIPAVLLVLLLVLHCYNKKKLTQQQARGQKQGQPPMNTNLTGVQGQLITLSDGQVGMFRPLTQAQLSAVHQSQQVQISAPLFYQPQPIIQQQKVVFPQNSLTVPTYPVQQNIQYTQMPIMPAIQ</sequence>
<evidence type="ECO:0000313" key="5">
    <source>
        <dbReference type="EMBL" id="CAL6111585.1"/>
    </source>
</evidence>
<dbReference type="EMBL" id="CAXDID020000711">
    <property type="protein sequence ID" value="CAL6111585.1"/>
    <property type="molecule type" value="Genomic_DNA"/>
</dbReference>
<dbReference type="EMBL" id="CATOUU010000895">
    <property type="protein sequence ID" value="CAI9957833.1"/>
    <property type="molecule type" value="Genomic_DNA"/>
</dbReference>
<comment type="caution">
    <text evidence="2">The sequence shown here is derived from an EMBL/GenBank/DDBJ whole genome shotgun (WGS) entry which is preliminary data.</text>
</comment>
<evidence type="ECO:0000313" key="2">
    <source>
        <dbReference type="EMBL" id="CAI9950360.1"/>
    </source>
</evidence>
<keyword evidence="1" id="KW-0812">Transmembrane</keyword>
<keyword evidence="1" id="KW-0472">Membrane</keyword>
<organism evidence="2">
    <name type="scientific">Hexamita inflata</name>
    <dbReference type="NCBI Taxonomy" id="28002"/>
    <lineage>
        <taxon>Eukaryota</taxon>
        <taxon>Metamonada</taxon>
        <taxon>Diplomonadida</taxon>
        <taxon>Hexamitidae</taxon>
        <taxon>Hexamitinae</taxon>
        <taxon>Hexamita</taxon>
    </lineage>
</organism>
<dbReference type="EMBL" id="CATOUU010000811">
    <property type="protein sequence ID" value="CAI9950360.1"/>
    <property type="molecule type" value="Genomic_DNA"/>
</dbReference>
<evidence type="ECO:0000256" key="1">
    <source>
        <dbReference type="SAM" id="Phobius"/>
    </source>
</evidence>
<reference evidence="4 6" key="2">
    <citation type="submission" date="2024-07" db="EMBL/GenBank/DDBJ databases">
        <authorList>
            <person name="Akdeniz Z."/>
        </authorList>
    </citation>
    <scope>NUCLEOTIDE SEQUENCE [LARGE SCALE GENOMIC DNA]</scope>
</reference>
<feature type="transmembrane region" description="Helical" evidence="1">
    <location>
        <begin position="29"/>
        <end position="50"/>
    </location>
</feature>
<gene>
    <name evidence="2" type="ORF">HINF_LOCUS38005</name>
    <name evidence="3" type="ORF">HINF_LOCUS45478</name>
    <name evidence="4" type="ORF">HINF_LOCUS53867</name>
    <name evidence="5" type="ORF">HINF_LOCUS76467</name>
</gene>
<dbReference type="AlphaFoldDB" id="A0AA86QEI0"/>
<accession>A0AA86QEI0</accession>
<evidence type="ECO:0000313" key="4">
    <source>
        <dbReference type="EMBL" id="CAL6069211.1"/>
    </source>
</evidence>